<dbReference type="PROSITE" id="PS50263">
    <property type="entry name" value="CN_HYDROLASE"/>
    <property type="match status" value="1"/>
</dbReference>
<dbReference type="OrthoDB" id="9811121at2"/>
<protein>
    <submittedName>
        <fullName evidence="3">Nitrilase</fullName>
    </submittedName>
</protein>
<dbReference type="EMBL" id="LSFN01000014">
    <property type="protein sequence ID" value="OAB74556.1"/>
    <property type="molecule type" value="Genomic_DNA"/>
</dbReference>
<accession>A0A167DMA3</accession>
<dbReference type="CDD" id="cd07583">
    <property type="entry name" value="nitrilase_5"/>
    <property type="match status" value="1"/>
</dbReference>
<dbReference type="PANTHER" id="PTHR23088">
    <property type="entry name" value="NITRILASE-RELATED"/>
    <property type="match status" value="1"/>
</dbReference>
<dbReference type="RefSeq" id="WP_068657981.1">
    <property type="nucleotide sequence ID" value="NZ_CP017770.1"/>
</dbReference>
<evidence type="ECO:0000259" key="2">
    <source>
        <dbReference type="PROSITE" id="PS50263"/>
    </source>
</evidence>
<name>A0A167DMA3_9BACL</name>
<comment type="caution">
    <text evidence="3">The sequence shown here is derived from an EMBL/GenBank/DDBJ whole genome shotgun (WGS) entry which is preliminary data.</text>
</comment>
<reference evidence="3 4" key="1">
    <citation type="submission" date="2016-02" db="EMBL/GenBank/DDBJ databases">
        <title>Paenibacillus sp. LPB0068, isolated from Crassostrea gigas.</title>
        <authorList>
            <person name="Shin S.-K."/>
            <person name="Yi H."/>
        </authorList>
    </citation>
    <scope>NUCLEOTIDE SEQUENCE [LARGE SCALE GENOMIC DNA]</scope>
    <source>
        <strain evidence="3 4">LPB0068</strain>
    </source>
</reference>
<dbReference type="InterPro" id="IPR001110">
    <property type="entry name" value="UPF0012_CS"/>
</dbReference>
<proteinExistence type="inferred from homology"/>
<organism evidence="3 4">
    <name type="scientific">Paenibacillus crassostreae</name>
    <dbReference type="NCBI Taxonomy" id="1763538"/>
    <lineage>
        <taxon>Bacteria</taxon>
        <taxon>Bacillati</taxon>
        <taxon>Bacillota</taxon>
        <taxon>Bacilli</taxon>
        <taxon>Bacillales</taxon>
        <taxon>Paenibacillaceae</taxon>
        <taxon>Paenibacillus</taxon>
    </lineage>
</organism>
<dbReference type="PROSITE" id="PS01227">
    <property type="entry name" value="UPF0012"/>
    <property type="match status" value="1"/>
</dbReference>
<dbReference type="InterPro" id="IPR036526">
    <property type="entry name" value="C-N_Hydrolase_sf"/>
</dbReference>
<dbReference type="KEGG" id="pcx:LPB68_03090"/>
<dbReference type="STRING" id="1763538.LPB68_03090"/>
<dbReference type="Proteomes" id="UP000077134">
    <property type="component" value="Unassembled WGS sequence"/>
</dbReference>
<dbReference type="InterPro" id="IPR003010">
    <property type="entry name" value="C-N_Hydrolase"/>
</dbReference>
<dbReference type="Pfam" id="PF00795">
    <property type="entry name" value="CN_hydrolase"/>
    <property type="match status" value="1"/>
</dbReference>
<evidence type="ECO:0000256" key="1">
    <source>
        <dbReference type="ARBA" id="ARBA00010613"/>
    </source>
</evidence>
<sequence>MVNYADKRNLQIALIQMSIHIGEPDLNERHVTSLMEEAVTQNPKVDILVLPELWNTGYALDKLREIADAGGEYSKGWLSSFAKKHQVMIVAGSIAESNAGQVSNTMYVFDQQGEVIANYSKIHLFRLMNEEKYIVPGQQLVTFDVLPECRAGVAICYDIRFPEMARSLALNGAEILFIPAEWPHPRLHHWRTLLMARAIENQMYVIACNTVGGNGDTTFFGHSMIIDPWGEVVVEGGESEEIIIGEVTLSLIAEVRNRIPIYRDRRPELY</sequence>
<evidence type="ECO:0000313" key="3">
    <source>
        <dbReference type="EMBL" id="OAB74556.1"/>
    </source>
</evidence>
<dbReference type="PANTHER" id="PTHR23088:SF27">
    <property type="entry name" value="DEAMINATED GLUTATHIONE AMIDASE"/>
    <property type="match status" value="1"/>
</dbReference>
<gene>
    <name evidence="3" type="ORF">PNBC_10870</name>
</gene>
<keyword evidence="4" id="KW-1185">Reference proteome</keyword>
<dbReference type="Gene3D" id="3.60.110.10">
    <property type="entry name" value="Carbon-nitrogen hydrolase"/>
    <property type="match status" value="1"/>
</dbReference>
<comment type="similarity">
    <text evidence="1">Belongs to the carbon-nitrogen hydrolase superfamily. NIT1/NIT2 family.</text>
</comment>
<feature type="domain" description="CN hydrolase" evidence="2">
    <location>
        <begin position="10"/>
        <end position="249"/>
    </location>
</feature>
<dbReference type="AlphaFoldDB" id="A0A167DMA3"/>
<evidence type="ECO:0000313" key="4">
    <source>
        <dbReference type="Proteomes" id="UP000077134"/>
    </source>
</evidence>
<dbReference type="SUPFAM" id="SSF56317">
    <property type="entry name" value="Carbon-nitrogen hydrolase"/>
    <property type="match status" value="1"/>
</dbReference>